<dbReference type="GO" id="GO:0006437">
    <property type="term" value="P:tyrosyl-tRNA aminoacylation"/>
    <property type="evidence" value="ECO:0007669"/>
    <property type="project" value="TreeGrafter"/>
</dbReference>
<evidence type="ECO:0000256" key="2">
    <source>
        <dbReference type="ARBA" id="ARBA00005594"/>
    </source>
</evidence>
<dbReference type="InterPro" id="IPR002305">
    <property type="entry name" value="aa-tRNA-synth_Ic"/>
</dbReference>
<dbReference type="Gene3D" id="3.40.50.620">
    <property type="entry name" value="HUPs"/>
    <property type="match status" value="2"/>
</dbReference>
<keyword evidence="5 11" id="KW-0547">Nucleotide-binding</keyword>
<accession>A0A2M7X546</accession>
<organism evidence="12 13">
    <name type="scientific">candidate division WWE3 bacterium CG_4_9_14_3_um_filter_34_6</name>
    <dbReference type="NCBI Taxonomy" id="1975079"/>
    <lineage>
        <taxon>Bacteria</taxon>
        <taxon>Katanobacteria</taxon>
    </lineage>
</organism>
<dbReference type="EC" id="6.1.1.1" evidence="3"/>
<comment type="function">
    <text evidence="1">Catalyzes the attachment of tyrosine to tRNA(Tyr) in a two-step reaction: tyrosine is first activated by ATP to form Tyr-AMP and then transferred to the acceptor end of tRNA(Tyr).</text>
</comment>
<evidence type="ECO:0000313" key="12">
    <source>
        <dbReference type="EMBL" id="PJA41306.1"/>
    </source>
</evidence>
<dbReference type="GO" id="GO:0005737">
    <property type="term" value="C:cytoplasm"/>
    <property type="evidence" value="ECO:0007669"/>
    <property type="project" value="TreeGrafter"/>
</dbReference>
<dbReference type="InterPro" id="IPR023617">
    <property type="entry name" value="Tyr-tRNA-ligase_arc/euk-type"/>
</dbReference>
<comment type="catalytic activity">
    <reaction evidence="10">
        <text>tRNA(Tyr) + L-tyrosine + ATP = L-tyrosyl-tRNA(Tyr) + AMP + diphosphate + H(+)</text>
        <dbReference type="Rhea" id="RHEA:10220"/>
        <dbReference type="Rhea" id="RHEA-COMP:9706"/>
        <dbReference type="Rhea" id="RHEA-COMP:9707"/>
        <dbReference type="ChEBI" id="CHEBI:15378"/>
        <dbReference type="ChEBI" id="CHEBI:30616"/>
        <dbReference type="ChEBI" id="CHEBI:33019"/>
        <dbReference type="ChEBI" id="CHEBI:58315"/>
        <dbReference type="ChEBI" id="CHEBI:78442"/>
        <dbReference type="ChEBI" id="CHEBI:78536"/>
        <dbReference type="ChEBI" id="CHEBI:456215"/>
        <dbReference type="EC" id="6.1.1.1"/>
    </reaction>
</comment>
<evidence type="ECO:0000256" key="6">
    <source>
        <dbReference type="ARBA" id="ARBA00022840"/>
    </source>
</evidence>
<dbReference type="AlphaFoldDB" id="A0A2M7X546"/>
<proteinExistence type="inferred from homology"/>
<gene>
    <name evidence="12" type="ORF">CO178_00510</name>
</gene>
<dbReference type="Proteomes" id="UP000230683">
    <property type="component" value="Unassembled WGS sequence"/>
</dbReference>
<comment type="similarity">
    <text evidence="2 11">Belongs to the class-I aminoacyl-tRNA synthetase family.</text>
</comment>
<evidence type="ECO:0000256" key="3">
    <source>
        <dbReference type="ARBA" id="ARBA00013160"/>
    </source>
</evidence>
<keyword evidence="7 11" id="KW-0648">Protein biosynthesis</keyword>
<dbReference type="PIRSF" id="PIRSF006588">
    <property type="entry name" value="TyrRS_arch_euk"/>
    <property type="match status" value="1"/>
</dbReference>
<keyword evidence="8 11" id="KW-0030">Aminoacyl-tRNA synthetase</keyword>
<evidence type="ECO:0000256" key="5">
    <source>
        <dbReference type="ARBA" id="ARBA00022741"/>
    </source>
</evidence>
<dbReference type="InterPro" id="IPR050489">
    <property type="entry name" value="Tyr-tRNA_synthase"/>
</dbReference>
<evidence type="ECO:0000256" key="9">
    <source>
        <dbReference type="ARBA" id="ARBA00033323"/>
    </source>
</evidence>
<reference evidence="13" key="1">
    <citation type="submission" date="2017-09" db="EMBL/GenBank/DDBJ databases">
        <title>Depth-based differentiation of microbial function through sediment-hosted aquifers and enrichment of novel symbionts in the deep terrestrial subsurface.</title>
        <authorList>
            <person name="Probst A.J."/>
            <person name="Ladd B."/>
            <person name="Jarett J.K."/>
            <person name="Geller-Mcgrath D.E."/>
            <person name="Sieber C.M.K."/>
            <person name="Emerson J.B."/>
            <person name="Anantharaman K."/>
            <person name="Thomas B.C."/>
            <person name="Malmstrom R."/>
            <person name="Stieglmeier M."/>
            <person name="Klingl A."/>
            <person name="Woyke T."/>
            <person name="Ryan C.M."/>
            <person name="Banfield J.F."/>
        </authorList>
    </citation>
    <scope>NUCLEOTIDE SEQUENCE [LARGE SCALE GENOMIC DNA]</scope>
</reference>
<evidence type="ECO:0000256" key="4">
    <source>
        <dbReference type="ARBA" id="ARBA00022598"/>
    </source>
</evidence>
<dbReference type="FunFam" id="3.40.50.620:FF:000085">
    <property type="entry name" value="Tyrosine--tRNA ligase 1 cytoplasmic"/>
    <property type="match status" value="1"/>
</dbReference>
<dbReference type="GO" id="GO:0005524">
    <property type="term" value="F:ATP binding"/>
    <property type="evidence" value="ECO:0007669"/>
    <property type="project" value="UniProtKB-KW"/>
</dbReference>
<protein>
    <recommendedName>
        <fullName evidence="3">tyrosine--tRNA ligase</fullName>
        <ecNumber evidence="3">6.1.1.1</ecNumber>
    </recommendedName>
    <alternativeName>
        <fullName evidence="9">Tyrosyl-tRNA synthetase</fullName>
    </alternativeName>
</protein>
<evidence type="ECO:0000256" key="1">
    <source>
        <dbReference type="ARBA" id="ARBA00002025"/>
    </source>
</evidence>
<comment type="caution">
    <text evidence="12">The sequence shown here is derived from an EMBL/GenBank/DDBJ whole genome shotgun (WGS) entry which is preliminary data.</text>
</comment>
<evidence type="ECO:0000256" key="7">
    <source>
        <dbReference type="ARBA" id="ARBA00022917"/>
    </source>
</evidence>
<evidence type="ECO:0000256" key="8">
    <source>
        <dbReference type="ARBA" id="ARBA00023146"/>
    </source>
</evidence>
<dbReference type="PANTHER" id="PTHR46264">
    <property type="entry name" value="TYROSINE-TRNA LIGASE"/>
    <property type="match status" value="1"/>
</dbReference>
<sequence>MNYLYNRFMTIDERLNLVKQVGEEITSEEELRKLMESDKEIIAYDGFEPSGQIHIAQGLLRAINVNKMTEAGFTFKMWVADWFALVNNKMGGDIEKIKVVGEYFIEVWKASGMNLNKVEFIWASDFIKSHPEYWELVLKIGMKKNLPRILRTIEIMGRSDSDTLSAAQVIYPLMQATDIFMLGADVTQLGMDQRKVNMLAREVAEDLGFKKPIVVSHHMLLGLLPPAGDFANENSTDRAIRLKMSKSKPDSAIFMTDSTKEIERKIKNAWCPEGIITENPVLEYCKYIVFGKVDKMIIERKPEHGGNLEYSSFEELEKDFESKALHPMDLKSALIKYLDEFIEPVRKHFEKDANAKKLKEQVESFIVTR</sequence>
<keyword evidence="4 11" id="KW-0436">Ligase</keyword>
<dbReference type="InterPro" id="IPR014729">
    <property type="entry name" value="Rossmann-like_a/b/a_fold"/>
</dbReference>
<keyword evidence="6 11" id="KW-0067">ATP-binding</keyword>
<name>A0A2M7X546_UNCKA</name>
<dbReference type="EMBL" id="PFWY01000025">
    <property type="protein sequence ID" value="PJA41306.1"/>
    <property type="molecule type" value="Genomic_DNA"/>
</dbReference>
<dbReference type="PANTHER" id="PTHR46264:SF4">
    <property type="entry name" value="TYROSINE--TRNA LIGASE, CYTOPLASMIC"/>
    <property type="match status" value="1"/>
</dbReference>
<dbReference type="GO" id="GO:0004831">
    <property type="term" value="F:tyrosine-tRNA ligase activity"/>
    <property type="evidence" value="ECO:0007669"/>
    <property type="project" value="UniProtKB-EC"/>
</dbReference>
<dbReference type="NCBIfam" id="NF006330">
    <property type="entry name" value="PRK08560.1"/>
    <property type="match status" value="1"/>
</dbReference>
<evidence type="ECO:0000256" key="10">
    <source>
        <dbReference type="ARBA" id="ARBA00048248"/>
    </source>
</evidence>
<dbReference type="Pfam" id="PF00579">
    <property type="entry name" value="tRNA-synt_1b"/>
    <property type="match status" value="1"/>
</dbReference>
<dbReference type="SUPFAM" id="SSF52374">
    <property type="entry name" value="Nucleotidylyl transferase"/>
    <property type="match status" value="1"/>
</dbReference>
<evidence type="ECO:0000256" key="11">
    <source>
        <dbReference type="RuleBase" id="RU363036"/>
    </source>
</evidence>
<evidence type="ECO:0000313" key="13">
    <source>
        <dbReference type="Proteomes" id="UP000230683"/>
    </source>
</evidence>